<sequence>MITRGFLILLLVCAIIGCETEHERKRRLRKEEDRVKLEFKKQDNEYKRYEEQQQHMLYSTAKERFAYLYDLKKYNGKRLSHYDYIKNVQLIEESKNKYKAVVKMYSTETIKINFYLFLHDDKGLLVGQYRYYNRIPMMGRLKKLQTTEKEFTIKTDGTPSYFRIALVYK</sequence>
<keyword evidence="1" id="KW-0175">Coiled coil</keyword>
<reference evidence="2 3" key="1">
    <citation type="submission" date="2019-08" db="EMBL/GenBank/DDBJ databases">
        <title>Complete genome sequence of Candidatus Uab amorphum.</title>
        <authorList>
            <person name="Shiratori T."/>
            <person name="Suzuki S."/>
            <person name="Kakizawa Y."/>
            <person name="Ishida K."/>
        </authorList>
    </citation>
    <scope>NUCLEOTIDE SEQUENCE [LARGE SCALE GENOMIC DNA]</scope>
    <source>
        <strain evidence="2 3">SRT547</strain>
    </source>
</reference>
<dbReference type="PROSITE" id="PS51257">
    <property type="entry name" value="PROKAR_LIPOPROTEIN"/>
    <property type="match status" value="1"/>
</dbReference>
<dbReference type="Proteomes" id="UP000326354">
    <property type="component" value="Chromosome"/>
</dbReference>
<dbReference type="RefSeq" id="WP_151971520.1">
    <property type="nucleotide sequence ID" value="NZ_AP019860.1"/>
</dbReference>
<gene>
    <name evidence="2" type="ORF">UABAM_05915</name>
</gene>
<organism evidence="2 3">
    <name type="scientific">Uabimicrobium amorphum</name>
    <dbReference type="NCBI Taxonomy" id="2596890"/>
    <lineage>
        <taxon>Bacteria</taxon>
        <taxon>Pseudomonadati</taxon>
        <taxon>Planctomycetota</taxon>
        <taxon>Candidatus Uabimicrobiia</taxon>
        <taxon>Candidatus Uabimicrobiales</taxon>
        <taxon>Candidatus Uabimicrobiaceae</taxon>
        <taxon>Candidatus Uabimicrobium</taxon>
    </lineage>
</organism>
<name>A0A5S9ISU4_UABAM</name>
<protein>
    <recommendedName>
        <fullName evidence="4">Lipoprotein</fullName>
    </recommendedName>
</protein>
<dbReference type="EMBL" id="AP019860">
    <property type="protein sequence ID" value="BBM87503.1"/>
    <property type="molecule type" value="Genomic_DNA"/>
</dbReference>
<dbReference type="KEGG" id="uam:UABAM_05915"/>
<accession>A0A5S9ISU4</accession>
<feature type="coiled-coil region" evidence="1">
    <location>
        <begin position="25"/>
        <end position="52"/>
    </location>
</feature>
<proteinExistence type="predicted"/>
<evidence type="ECO:0000256" key="1">
    <source>
        <dbReference type="SAM" id="Coils"/>
    </source>
</evidence>
<evidence type="ECO:0000313" key="2">
    <source>
        <dbReference type="EMBL" id="BBM87503.1"/>
    </source>
</evidence>
<evidence type="ECO:0008006" key="4">
    <source>
        <dbReference type="Google" id="ProtNLM"/>
    </source>
</evidence>
<evidence type="ECO:0000313" key="3">
    <source>
        <dbReference type="Proteomes" id="UP000326354"/>
    </source>
</evidence>
<keyword evidence="3" id="KW-1185">Reference proteome</keyword>
<dbReference type="AlphaFoldDB" id="A0A5S9ISU4"/>